<protein>
    <submittedName>
        <fullName evidence="2">Peptidoglycan/xylan/chitin deacetylase, PgdA/CDA1 family</fullName>
    </submittedName>
</protein>
<dbReference type="CDD" id="cd10917">
    <property type="entry name" value="CE4_NodB_like_6s_7s"/>
    <property type="match status" value="1"/>
</dbReference>
<evidence type="ECO:0000313" key="2">
    <source>
        <dbReference type="EMBL" id="SDN84837.1"/>
    </source>
</evidence>
<dbReference type="PANTHER" id="PTHR10587">
    <property type="entry name" value="GLYCOSYL TRANSFERASE-RELATED"/>
    <property type="match status" value="1"/>
</dbReference>
<dbReference type="Proteomes" id="UP000199182">
    <property type="component" value="Unassembled WGS sequence"/>
</dbReference>
<name>A0A1H0EQV7_9FIRM</name>
<dbReference type="SUPFAM" id="SSF88713">
    <property type="entry name" value="Glycoside hydrolase/deacetylase"/>
    <property type="match status" value="1"/>
</dbReference>
<dbReference type="InterPro" id="IPR002509">
    <property type="entry name" value="NODB_dom"/>
</dbReference>
<accession>A0A1H0EQV7</accession>
<feature type="domain" description="NodB homology" evidence="1">
    <location>
        <begin position="113"/>
        <end position="292"/>
    </location>
</feature>
<dbReference type="Gene3D" id="3.20.20.370">
    <property type="entry name" value="Glycoside hydrolase/deacetylase"/>
    <property type="match status" value="1"/>
</dbReference>
<organism evidence="2 3">
    <name type="scientific">Acetanaerobacterium elongatum</name>
    <dbReference type="NCBI Taxonomy" id="258515"/>
    <lineage>
        <taxon>Bacteria</taxon>
        <taxon>Bacillati</taxon>
        <taxon>Bacillota</taxon>
        <taxon>Clostridia</taxon>
        <taxon>Eubacteriales</taxon>
        <taxon>Oscillospiraceae</taxon>
        <taxon>Acetanaerobacterium</taxon>
    </lineage>
</organism>
<dbReference type="GO" id="GO:0005975">
    <property type="term" value="P:carbohydrate metabolic process"/>
    <property type="evidence" value="ECO:0007669"/>
    <property type="project" value="InterPro"/>
</dbReference>
<dbReference type="InterPro" id="IPR011330">
    <property type="entry name" value="Glyco_hydro/deAcase_b/a-brl"/>
</dbReference>
<dbReference type="EMBL" id="FNID01000035">
    <property type="protein sequence ID" value="SDN84837.1"/>
    <property type="molecule type" value="Genomic_DNA"/>
</dbReference>
<dbReference type="InterPro" id="IPR050248">
    <property type="entry name" value="Polysacc_deacetylase_ArnD"/>
</dbReference>
<gene>
    <name evidence="2" type="ORF">SAMN05192585_13523</name>
</gene>
<dbReference type="Pfam" id="PF01522">
    <property type="entry name" value="Polysacc_deac_1"/>
    <property type="match status" value="1"/>
</dbReference>
<dbReference type="OrthoDB" id="9806342at2"/>
<evidence type="ECO:0000259" key="1">
    <source>
        <dbReference type="PROSITE" id="PS51677"/>
    </source>
</evidence>
<dbReference type="GO" id="GO:0016810">
    <property type="term" value="F:hydrolase activity, acting on carbon-nitrogen (but not peptide) bonds"/>
    <property type="evidence" value="ECO:0007669"/>
    <property type="project" value="InterPro"/>
</dbReference>
<dbReference type="AlphaFoldDB" id="A0A1H0EQV7"/>
<sequence length="302" mass="33012">MKKTILAVIIVFTLLAFWGCGKTEASSSAAASASSSVPSQAVLSQADSSSFSKALGAVSEASSNSSKVYEICGKSNKLSAKAVENMRKWRADAKAYGEQYPATVFLNDQPQSNTVYLTFDDGPDDTITPKVVDILAENNVCGNFFFVGREIKKHEDVVKKAYANHNFVGSHCFSHTRLTSMTSEQIKKEITDTNELIKGITGSAPSFVRPPYGDINDSVIADFEALNLKIILWSIDTLDWSQREVANIVKNVSENLRPGDIILMHSNGDKTKTAKALPEVIQVIKDKGYAFGTFNRLQQQPN</sequence>
<evidence type="ECO:0000313" key="3">
    <source>
        <dbReference type="Proteomes" id="UP000199182"/>
    </source>
</evidence>
<dbReference type="RefSeq" id="WP_092642453.1">
    <property type="nucleotide sequence ID" value="NZ_FNID01000035.1"/>
</dbReference>
<dbReference type="PROSITE" id="PS51677">
    <property type="entry name" value="NODB"/>
    <property type="match status" value="1"/>
</dbReference>
<keyword evidence="3" id="KW-1185">Reference proteome</keyword>
<reference evidence="2 3" key="1">
    <citation type="submission" date="2016-10" db="EMBL/GenBank/DDBJ databases">
        <authorList>
            <person name="de Groot N.N."/>
        </authorList>
    </citation>
    <scope>NUCLEOTIDE SEQUENCE [LARGE SCALE GENOMIC DNA]</scope>
    <source>
        <strain evidence="2 3">CGMCC 1.5012</strain>
    </source>
</reference>
<proteinExistence type="predicted"/>